<dbReference type="InterPro" id="IPR017853">
    <property type="entry name" value="GH"/>
</dbReference>
<dbReference type="PANTHER" id="PTHR46323">
    <property type="entry name" value="BETA-GALACTOSIDASE"/>
    <property type="match status" value="1"/>
</dbReference>
<evidence type="ECO:0000259" key="6">
    <source>
        <dbReference type="Pfam" id="PF00703"/>
    </source>
</evidence>
<evidence type="ECO:0000256" key="3">
    <source>
        <dbReference type="ARBA" id="ARBA00012756"/>
    </source>
</evidence>
<evidence type="ECO:0000256" key="5">
    <source>
        <dbReference type="ARBA" id="ARBA00023295"/>
    </source>
</evidence>
<dbReference type="PATRIC" id="fig|396268.3.peg.1382"/>
<name>A0A0R2IDC7_9LACO</name>
<sequence>MKAQLAWLDDPETFRVNQLPAHSDHHWYRNEQEMRSGQSSFYQSLDGEWQFKYVSDPTKLPDHFYRPESDHSDYGSIKVPSMIELHNDAQIQYINTLYPWEGHQYRRPAGTYDDQEQAGSFSQAADNSVGLYCRHFDLAAGLVDHRVRIQFAGVERAFYLWLNGEFVGYAEDSFTPSEFDLTPYLHEKDNFIAVAVFKHSTASYLEDQDMFRFSGIFRSVTLMAQPAVHVEDLTIKPQLASDNHTGIFNLNVNLVGDAFSEATITVNDAAGKQLLQKTHPSTEEVKVVDERLDQVHPWSNDDPYLYQLLITLRDDEGRVVEVVPYSFGFRRVAISKDHVLQLNGQRLIIKGVNRHEWDCRTGRCISQADMDFDIQTFKKNHINAVRTCHYADRLDWYSRCDRAGIYVMAENNLESHGSWQKMGRVEPSYNVPGSLTQWKAAVVDRARTNYETLKNHTSILFWSLGNESYAGDDLVAMQEFYQKKDPDRLVHYEGVCQRPSYRDRLSDFESRMYLPPKNVEKYLQNHLDKPFIECEYMHSMGNSVGGMGDYIALVQKYPQDCGGFIWDYIDQALLVHDPVTGKDVLRYGGDFDDRHTDGAFCGDGLMFANRTEKPAMQEVRYYYGQE</sequence>
<dbReference type="InterPro" id="IPR006102">
    <property type="entry name" value="Ig-like_GH2"/>
</dbReference>
<dbReference type="InterPro" id="IPR013783">
    <property type="entry name" value="Ig-like_fold"/>
</dbReference>
<dbReference type="InterPro" id="IPR050347">
    <property type="entry name" value="Bact_Beta-galactosidase"/>
</dbReference>
<dbReference type="PRINTS" id="PR00132">
    <property type="entry name" value="GLHYDRLASE2"/>
</dbReference>
<dbReference type="InterPro" id="IPR006104">
    <property type="entry name" value="Glyco_hydro_2_N"/>
</dbReference>
<dbReference type="Proteomes" id="UP000050934">
    <property type="component" value="Unassembled WGS sequence"/>
</dbReference>
<dbReference type="GO" id="GO:0005990">
    <property type="term" value="P:lactose catabolic process"/>
    <property type="evidence" value="ECO:0007669"/>
    <property type="project" value="TreeGrafter"/>
</dbReference>
<dbReference type="EMBL" id="JQBW01000004">
    <property type="protein sequence ID" value="KRN59613.1"/>
    <property type="molecule type" value="Genomic_DNA"/>
</dbReference>
<dbReference type="GO" id="GO:0009341">
    <property type="term" value="C:beta-galactosidase complex"/>
    <property type="evidence" value="ECO:0007669"/>
    <property type="project" value="TreeGrafter"/>
</dbReference>
<proteinExistence type="inferred from homology"/>
<keyword evidence="4 9" id="KW-0378">Hydrolase</keyword>
<dbReference type="Pfam" id="PF00703">
    <property type="entry name" value="Glyco_hydro_2"/>
    <property type="match status" value="1"/>
</dbReference>
<feature type="domain" description="Glycoside hydrolase family 2 catalytic" evidence="7">
    <location>
        <begin position="336"/>
        <end position="624"/>
    </location>
</feature>
<comment type="catalytic activity">
    <reaction evidence="1">
        <text>Hydrolysis of terminal non-reducing beta-D-galactose residues in beta-D-galactosides.</text>
        <dbReference type="EC" id="3.2.1.23"/>
    </reaction>
</comment>
<dbReference type="Gene3D" id="3.20.20.80">
    <property type="entry name" value="Glycosidases"/>
    <property type="match status" value="1"/>
</dbReference>
<accession>A0A0R2IDC7</accession>
<dbReference type="SUPFAM" id="SSF49303">
    <property type="entry name" value="beta-Galactosidase/glucuronidase domain"/>
    <property type="match status" value="1"/>
</dbReference>
<keyword evidence="10" id="KW-1185">Reference proteome</keyword>
<dbReference type="InterPro" id="IPR023232">
    <property type="entry name" value="Glyco_hydro_2_AS"/>
</dbReference>
<dbReference type="SUPFAM" id="SSF49785">
    <property type="entry name" value="Galactose-binding domain-like"/>
    <property type="match status" value="1"/>
</dbReference>
<dbReference type="InterPro" id="IPR008979">
    <property type="entry name" value="Galactose-bd-like_sf"/>
</dbReference>
<evidence type="ECO:0000256" key="4">
    <source>
        <dbReference type="ARBA" id="ARBA00022801"/>
    </source>
</evidence>
<dbReference type="SUPFAM" id="SSF51445">
    <property type="entry name" value="(Trans)glycosidases"/>
    <property type="match status" value="1"/>
</dbReference>
<dbReference type="OrthoDB" id="9762066at2"/>
<comment type="caution">
    <text evidence="9">The sequence shown here is derived from an EMBL/GenBank/DDBJ whole genome shotgun (WGS) entry which is preliminary data.</text>
</comment>
<dbReference type="AlphaFoldDB" id="A0A0R2IDC7"/>
<dbReference type="Pfam" id="PF02837">
    <property type="entry name" value="Glyco_hydro_2_N"/>
    <property type="match status" value="1"/>
</dbReference>
<comment type="similarity">
    <text evidence="2">Belongs to the glycosyl hydrolase 2 family.</text>
</comment>
<feature type="domain" description="Glycosyl hydrolases family 2 sugar binding" evidence="8">
    <location>
        <begin position="43"/>
        <end position="226"/>
    </location>
</feature>
<dbReference type="RefSeq" id="WP_057739881.1">
    <property type="nucleotide sequence ID" value="NZ_JQBW01000004.1"/>
</dbReference>
<dbReference type="PANTHER" id="PTHR46323:SF2">
    <property type="entry name" value="BETA-GALACTOSIDASE"/>
    <property type="match status" value="1"/>
</dbReference>
<dbReference type="PROSITE" id="PS00608">
    <property type="entry name" value="GLYCOSYL_HYDROL_F2_2"/>
    <property type="match status" value="1"/>
</dbReference>
<protein>
    <recommendedName>
        <fullName evidence="3">beta-galactosidase</fullName>
        <ecNumber evidence="3">3.2.1.23</ecNumber>
    </recommendedName>
</protein>
<dbReference type="InterPro" id="IPR036156">
    <property type="entry name" value="Beta-gal/glucu_dom_sf"/>
</dbReference>
<organism evidence="9 10">
    <name type="scientific">Limosilactobacillus secaliphilus</name>
    <dbReference type="NCBI Taxonomy" id="396268"/>
    <lineage>
        <taxon>Bacteria</taxon>
        <taxon>Bacillati</taxon>
        <taxon>Bacillota</taxon>
        <taxon>Bacilli</taxon>
        <taxon>Lactobacillales</taxon>
        <taxon>Lactobacillaceae</taxon>
        <taxon>Limosilactobacillus</taxon>
    </lineage>
</organism>
<evidence type="ECO:0000313" key="9">
    <source>
        <dbReference type="EMBL" id="KRN59613.1"/>
    </source>
</evidence>
<evidence type="ECO:0000259" key="8">
    <source>
        <dbReference type="Pfam" id="PF02837"/>
    </source>
</evidence>
<dbReference type="GO" id="GO:0004565">
    <property type="term" value="F:beta-galactosidase activity"/>
    <property type="evidence" value="ECO:0007669"/>
    <property type="project" value="UniProtKB-EC"/>
</dbReference>
<evidence type="ECO:0000313" key="10">
    <source>
        <dbReference type="Proteomes" id="UP000050934"/>
    </source>
</evidence>
<dbReference type="InterPro" id="IPR006103">
    <property type="entry name" value="Glyco_hydro_2_cat"/>
</dbReference>
<dbReference type="Gene3D" id="2.60.120.260">
    <property type="entry name" value="Galactose-binding domain-like"/>
    <property type="match status" value="1"/>
</dbReference>
<evidence type="ECO:0000256" key="2">
    <source>
        <dbReference type="ARBA" id="ARBA00007401"/>
    </source>
</evidence>
<feature type="domain" description="Glycoside hydrolase family 2 immunoglobulin-like beta-sandwich" evidence="6">
    <location>
        <begin position="228"/>
        <end position="330"/>
    </location>
</feature>
<evidence type="ECO:0000259" key="7">
    <source>
        <dbReference type="Pfam" id="PF02836"/>
    </source>
</evidence>
<evidence type="ECO:0000256" key="1">
    <source>
        <dbReference type="ARBA" id="ARBA00001412"/>
    </source>
</evidence>
<dbReference type="EC" id="3.2.1.23" evidence="3"/>
<reference evidence="9 10" key="1">
    <citation type="journal article" date="2015" name="Genome Announc.">
        <title>Expanding the biotechnology potential of lactobacilli through comparative genomics of 213 strains and associated genera.</title>
        <authorList>
            <person name="Sun Z."/>
            <person name="Harris H.M."/>
            <person name="McCann A."/>
            <person name="Guo C."/>
            <person name="Argimon S."/>
            <person name="Zhang W."/>
            <person name="Yang X."/>
            <person name="Jeffery I.B."/>
            <person name="Cooney J.C."/>
            <person name="Kagawa T.F."/>
            <person name="Liu W."/>
            <person name="Song Y."/>
            <person name="Salvetti E."/>
            <person name="Wrobel A."/>
            <person name="Rasinkangas P."/>
            <person name="Parkhill J."/>
            <person name="Rea M.C."/>
            <person name="O'Sullivan O."/>
            <person name="Ritari J."/>
            <person name="Douillard F.P."/>
            <person name="Paul Ross R."/>
            <person name="Yang R."/>
            <person name="Briner A.E."/>
            <person name="Felis G.E."/>
            <person name="de Vos W.M."/>
            <person name="Barrangou R."/>
            <person name="Klaenhammer T.R."/>
            <person name="Caufield P.W."/>
            <person name="Cui Y."/>
            <person name="Zhang H."/>
            <person name="O'Toole P.W."/>
        </authorList>
    </citation>
    <scope>NUCLEOTIDE SEQUENCE [LARGE SCALE GENOMIC DNA]</scope>
    <source>
        <strain evidence="9 10">DSM 17896</strain>
    </source>
</reference>
<keyword evidence="5" id="KW-0326">Glycosidase</keyword>
<dbReference type="STRING" id="396268.IV45_GL001362"/>
<dbReference type="Pfam" id="PF02836">
    <property type="entry name" value="Glyco_hydro_2_C"/>
    <property type="match status" value="1"/>
</dbReference>
<dbReference type="Gene3D" id="2.60.40.10">
    <property type="entry name" value="Immunoglobulins"/>
    <property type="match status" value="1"/>
</dbReference>
<dbReference type="InterPro" id="IPR006101">
    <property type="entry name" value="Glyco_hydro_2"/>
</dbReference>
<gene>
    <name evidence="9" type="ORF">IV45_GL001362</name>
</gene>